<feature type="non-terminal residue" evidence="1">
    <location>
        <position position="1"/>
    </location>
</feature>
<evidence type="ECO:0000313" key="1">
    <source>
        <dbReference type="EMBL" id="OUL64629.1"/>
    </source>
</evidence>
<comment type="caution">
    <text evidence="1">The sequence shown here is derived from an EMBL/GenBank/DDBJ whole genome shotgun (WGS) entry which is preliminary data.</text>
</comment>
<sequence length="451" mass="47080">ALQDPAKAAAEFAQQGMPGFNAGLVLMVQHMAQAGDRTGALNSVLKVLEQTTKNAQEQALTPFQASLKNLKDETGGMGDAVVYAFKHMGDGIVGMATAGIKGLTGLIELIEQIAPKVETATKSIWDSVASGMKWAGGKLEGGVEGGLNLLGANNLSHLMAQGNTADPQFSLPTNTNATGVIRGTNDSSGNVPSTQSLKAQDVAVTSLAAHWADLQKTVDAEIGSDSSLSGQLEDQRRKIQGLKTAVAALNELHAAGKVGDKEYATDMRNYNGQLTAANVALAGLRGPFADLIEQQDRAAQSAAALTGYDKAMVEASQQADDAARQLSGGMASASEKALVQAAAARTLAAEYQTNLTVVDRNTQLQEGITAAWAKGGAAADHATNYVEAYNYALDHFGKNAPGFTQKVDAMAASLDRLAQSKRDTELSQQTYANENQIKLIGLETDTLGMNA</sequence>
<accession>A0A252EDY7</accession>
<protein>
    <submittedName>
        <fullName evidence="1">Tail protein</fullName>
    </submittedName>
</protein>
<name>A0A252EDY7_9PROT</name>
<evidence type="ECO:0000313" key="2">
    <source>
        <dbReference type="Proteomes" id="UP000195072"/>
    </source>
</evidence>
<dbReference type="AlphaFoldDB" id="A0A252EDY7"/>
<feature type="non-terminal residue" evidence="1">
    <location>
        <position position="451"/>
    </location>
</feature>
<dbReference type="EMBL" id="JOOZ01000147">
    <property type="protein sequence ID" value="OUL64629.1"/>
    <property type="molecule type" value="Genomic_DNA"/>
</dbReference>
<organism evidence="1 2">
    <name type="scientific">Acetobacter senegalensis</name>
    <dbReference type="NCBI Taxonomy" id="446692"/>
    <lineage>
        <taxon>Bacteria</taxon>
        <taxon>Pseudomonadati</taxon>
        <taxon>Pseudomonadota</taxon>
        <taxon>Alphaproteobacteria</taxon>
        <taxon>Acetobacterales</taxon>
        <taxon>Acetobacteraceae</taxon>
        <taxon>Acetobacter</taxon>
    </lineage>
</organism>
<dbReference type="Proteomes" id="UP000195072">
    <property type="component" value="Unassembled WGS sequence"/>
</dbReference>
<proteinExistence type="predicted"/>
<gene>
    <name evidence="1" type="ORF">HK16_03420</name>
</gene>
<reference evidence="1 2" key="1">
    <citation type="submission" date="2014-06" db="EMBL/GenBank/DDBJ databases">
        <authorList>
            <person name="Ju J."/>
            <person name="Zhang J."/>
        </authorList>
    </citation>
    <scope>NUCLEOTIDE SEQUENCE [LARGE SCALE GENOMIC DNA]</scope>
    <source>
        <strain evidence="1">DmL_050</strain>
    </source>
</reference>